<comment type="caution">
    <text evidence="1">The sequence shown here is derived from an EMBL/GenBank/DDBJ whole genome shotgun (WGS) entry which is preliminary data.</text>
</comment>
<organism evidence="1 2">
    <name type="scientific">Niveibacterium umoris</name>
    <dbReference type="NCBI Taxonomy" id="1193620"/>
    <lineage>
        <taxon>Bacteria</taxon>
        <taxon>Pseudomonadati</taxon>
        <taxon>Pseudomonadota</taxon>
        <taxon>Betaproteobacteria</taxon>
        <taxon>Rhodocyclales</taxon>
        <taxon>Rhodocyclaceae</taxon>
        <taxon>Niveibacterium</taxon>
    </lineage>
</organism>
<evidence type="ECO:0000313" key="2">
    <source>
        <dbReference type="Proteomes" id="UP000561045"/>
    </source>
</evidence>
<name>A0A840BP41_9RHOO</name>
<keyword evidence="2" id="KW-1185">Reference proteome</keyword>
<reference evidence="1 2" key="1">
    <citation type="submission" date="2020-08" db="EMBL/GenBank/DDBJ databases">
        <title>Genomic Encyclopedia of Type Strains, Phase IV (KMG-IV): sequencing the most valuable type-strain genomes for metagenomic binning, comparative biology and taxonomic classification.</title>
        <authorList>
            <person name="Goeker M."/>
        </authorList>
    </citation>
    <scope>NUCLEOTIDE SEQUENCE [LARGE SCALE GENOMIC DNA]</scope>
    <source>
        <strain evidence="1 2">DSM 106739</strain>
    </source>
</reference>
<dbReference type="EMBL" id="JACIET010000001">
    <property type="protein sequence ID" value="MBB4012616.1"/>
    <property type="molecule type" value="Genomic_DNA"/>
</dbReference>
<protein>
    <submittedName>
        <fullName evidence="1">Uncharacterized protein</fullName>
    </submittedName>
</protein>
<sequence>MTPARILLAVVIAILLTWGVSVSRDLHRVALPFGTADLSSIKPKLDKLPKEERELVYGYVRRSKGDYLTPQFADPDEPFTARTVGEAIKLQRNFLKLMAERDAKQQARQAERDAAMAPLREALAVDLVKRELVPAGLVYKTQITDEMRAKRPVDEHEVLVTTYRVQNTSDTKIAELRATVDVKRLHKRESDFLPLDHCYITRAEPLEPGQEVEVRCSETRRAASDADRDYIAMPGSELLLVWEPKYIRFANGRELEFRD</sequence>
<dbReference type="Proteomes" id="UP000561045">
    <property type="component" value="Unassembled WGS sequence"/>
</dbReference>
<dbReference type="RefSeq" id="WP_183634403.1">
    <property type="nucleotide sequence ID" value="NZ_BAABLE010000011.1"/>
</dbReference>
<dbReference type="AlphaFoldDB" id="A0A840BP41"/>
<evidence type="ECO:0000313" key="1">
    <source>
        <dbReference type="EMBL" id="MBB4012616.1"/>
    </source>
</evidence>
<accession>A0A840BP41</accession>
<gene>
    <name evidence="1" type="ORF">GGR36_001924</name>
</gene>
<proteinExistence type="predicted"/>